<dbReference type="InterPro" id="IPR007730">
    <property type="entry name" value="SPOR-like_dom"/>
</dbReference>
<dbReference type="Gene3D" id="3.30.70.1070">
    <property type="entry name" value="Sporulation related repeat"/>
    <property type="match status" value="1"/>
</dbReference>
<dbReference type="Proteomes" id="UP000321580">
    <property type="component" value="Unassembled WGS sequence"/>
</dbReference>
<feature type="domain" description="SPOR" evidence="1">
    <location>
        <begin position="47"/>
        <end position="124"/>
    </location>
</feature>
<gene>
    <name evidence="2" type="ORF">FRY97_16115</name>
</gene>
<dbReference type="Pfam" id="PF05036">
    <property type="entry name" value="SPOR"/>
    <property type="match status" value="1"/>
</dbReference>
<evidence type="ECO:0000313" key="3">
    <source>
        <dbReference type="Proteomes" id="UP000321580"/>
    </source>
</evidence>
<reference evidence="2 3" key="1">
    <citation type="submission" date="2019-08" db="EMBL/GenBank/DDBJ databases">
        <title>Genome of Phaeodactylibacter luteus.</title>
        <authorList>
            <person name="Bowman J.P."/>
        </authorList>
    </citation>
    <scope>NUCLEOTIDE SEQUENCE [LARGE SCALE GENOMIC DNA]</scope>
    <source>
        <strain evidence="2 3">KCTC 42180</strain>
    </source>
</reference>
<name>A0A5C6RJ61_9BACT</name>
<keyword evidence="3" id="KW-1185">Reference proteome</keyword>
<organism evidence="2 3">
    <name type="scientific">Phaeodactylibacter luteus</name>
    <dbReference type="NCBI Taxonomy" id="1564516"/>
    <lineage>
        <taxon>Bacteria</taxon>
        <taxon>Pseudomonadati</taxon>
        <taxon>Bacteroidota</taxon>
        <taxon>Saprospiria</taxon>
        <taxon>Saprospirales</taxon>
        <taxon>Haliscomenobacteraceae</taxon>
        <taxon>Phaeodactylibacter</taxon>
    </lineage>
</organism>
<accession>A0A5C6RJ61</accession>
<dbReference type="GO" id="GO:0042834">
    <property type="term" value="F:peptidoglycan binding"/>
    <property type="evidence" value="ECO:0007669"/>
    <property type="project" value="InterPro"/>
</dbReference>
<comment type="caution">
    <text evidence="2">The sequence shown here is derived from an EMBL/GenBank/DDBJ whole genome shotgun (WGS) entry which is preliminary data.</text>
</comment>
<protein>
    <submittedName>
        <fullName evidence="2">SPOR domain-containing protein</fullName>
    </submittedName>
</protein>
<evidence type="ECO:0000313" key="2">
    <source>
        <dbReference type="EMBL" id="TXB62009.1"/>
    </source>
</evidence>
<dbReference type="RefSeq" id="WP_147168593.1">
    <property type="nucleotide sequence ID" value="NZ_VOOR01000039.1"/>
</dbReference>
<dbReference type="AlphaFoldDB" id="A0A5C6RJ61"/>
<dbReference type="EMBL" id="VOOR01000039">
    <property type="protein sequence ID" value="TXB62009.1"/>
    <property type="molecule type" value="Genomic_DNA"/>
</dbReference>
<evidence type="ECO:0000259" key="1">
    <source>
        <dbReference type="PROSITE" id="PS51724"/>
    </source>
</evidence>
<dbReference type="OrthoDB" id="2473397at2"/>
<dbReference type="InterPro" id="IPR036680">
    <property type="entry name" value="SPOR-like_sf"/>
</dbReference>
<sequence>MRYLPALIVSLISLLSLPAFGQRNIIIEADKPIAQMMARYAEINKSKKLVEGWRVQILATPDRQRLETVKQSFQYRYPNVPVDWEHAKPYYKLRAGAFSSKVEAMRLKYILEKDYPGIYLVKDDQITPRELISTGGY</sequence>
<proteinExistence type="predicted"/>
<dbReference type="PROSITE" id="PS51724">
    <property type="entry name" value="SPOR"/>
    <property type="match status" value="1"/>
</dbReference>